<proteinExistence type="predicted"/>
<dbReference type="EMBL" id="DRIE01000073">
    <property type="protein sequence ID" value="HEC57090.1"/>
    <property type="molecule type" value="Genomic_DNA"/>
</dbReference>
<keyword evidence="6" id="KW-1185">Reference proteome</keyword>
<comment type="caution">
    <text evidence="5">The sequence shown here is derived from an EMBL/GenBank/DDBJ whole genome shotgun (WGS) entry which is preliminary data.</text>
</comment>
<dbReference type="Proteomes" id="UP000885936">
    <property type="component" value="Unassembled WGS sequence"/>
</dbReference>
<evidence type="ECO:0000256" key="2">
    <source>
        <dbReference type="ARBA" id="ARBA00023002"/>
    </source>
</evidence>
<evidence type="ECO:0000313" key="6">
    <source>
        <dbReference type="Proteomes" id="UP000185779"/>
    </source>
</evidence>
<evidence type="ECO:0000313" key="4">
    <source>
        <dbReference type="EMBL" id="HEC57090.1"/>
    </source>
</evidence>
<protein>
    <submittedName>
        <fullName evidence="5">Pyridine nucleotide-disulfide oxidoreductase family protein</fullName>
    </submittedName>
</protein>
<dbReference type="InterPro" id="IPR036188">
    <property type="entry name" value="FAD/NAD-bd_sf"/>
</dbReference>
<organism evidence="5 6">
    <name type="scientific">Candidatus Syntropharchaeum butanivorans</name>
    <dbReference type="NCBI Taxonomy" id="1839936"/>
    <lineage>
        <taxon>Archaea</taxon>
        <taxon>Methanobacteriati</taxon>
        <taxon>Methanobacteriota</taxon>
        <taxon>Stenosarchaea group</taxon>
        <taxon>Methanomicrobia</taxon>
        <taxon>Methanosarcinales</taxon>
        <taxon>ANME-2 cluster</taxon>
        <taxon>Candidatus Syntropharchaeum</taxon>
    </lineage>
</organism>
<dbReference type="STRING" id="1839936.SBU_000486"/>
<evidence type="ECO:0000259" key="3">
    <source>
        <dbReference type="Pfam" id="PF07992"/>
    </source>
</evidence>
<dbReference type="Pfam" id="PF07992">
    <property type="entry name" value="Pyr_redox_2"/>
    <property type="match status" value="1"/>
</dbReference>
<dbReference type="PRINTS" id="PR00469">
    <property type="entry name" value="PNDRDTASEII"/>
</dbReference>
<dbReference type="EMBL" id="LYOR01000002">
    <property type="protein sequence ID" value="OFV66519.1"/>
    <property type="molecule type" value="Genomic_DNA"/>
</dbReference>
<dbReference type="PATRIC" id="fig|1839936.3.peg.491"/>
<reference evidence="5 6" key="1">
    <citation type="submission" date="2016-05" db="EMBL/GenBank/DDBJ databases">
        <title>Microbial consortia oxidize butane by reversing methanogenesis.</title>
        <authorList>
            <person name="Laso-Perez R."/>
            <person name="Richter M."/>
            <person name="Wegener G."/>
            <person name="Musat F."/>
        </authorList>
    </citation>
    <scope>NUCLEOTIDE SEQUENCE [LARGE SCALE GENOMIC DNA]</scope>
    <source>
        <strain evidence="5">BOX1</strain>
    </source>
</reference>
<dbReference type="SUPFAM" id="SSF51905">
    <property type="entry name" value="FAD/NAD(P)-binding domain"/>
    <property type="match status" value="1"/>
</dbReference>
<dbReference type="PANTHER" id="PTHR48105">
    <property type="entry name" value="THIOREDOXIN REDUCTASE 1-RELATED-RELATED"/>
    <property type="match status" value="1"/>
</dbReference>
<dbReference type="InterPro" id="IPR050097">
    <property type="entry name" value="Ferredoxin-NADP_redctase_2"/>
</dbReference>
<dbReference type="PRINTS" id="PR00368">
    <property type="entry name" value="FADPNR"/>
</dbReference>
<dbReference type="Gene3D" id="3.50.50.60">
    <property type="entry name" value="FAD/NAD(P)-binding domain"/>
    <property type="match status" value="2"/>
</dbReference>
<name>A0A1F2P5F3_9EURY</name>
<keyword evidence="1" id="KW-0285">Flavoprotein</keyword>
<evidence type="ECO:0000256" key="1">
    <source>
        <dbReference type="ARBA" id="ARBA00022630"/>
    </source>
</evidence>
<gene>
    <name evidence="4" type="ORF">ENI32_04295</name>
    <name evidence="5" type="ORF">SBU_000486</name>
</gene>
<accession>A0A1F2P5F3</accession>
<dbReference type="AlphaFoldDB" id="A0A1F2P5F3"/>
<dbReference type="InterPro" id="IPR023753">
    <property type="entry name" value="FAD/NAD-binding_dom"/>
</dbReference>
<sequence length="111" mass="12075">MNSFETLEILGDVFVKGMRVRDRVTDEEKVLDVEGVFVEIGSIPSSDFSKGLVELNELGEVVIDRRNQTSKEGIFAAGDVTDVIEKQVIIAAGEGAKALLGWMSISTGRDE</sequence>
<reference evidence="4" key="2">
    <citation type="journal article" date="2020" name="mSystems">
        <title>Genome- and Community-Level Interaction Insights into Carbon Utilization and Element Cycling Functions of Hydrothermarchaeota in Hydrothermal Sediment.</title>
        <authorList>
            <person name="Zhou Z."/>
            <person name="Liu Y."/>
            <person name="Xu W."/>
            <person name="Pan J."/>
            <person name="Luo Z.H."/>
            <person name="Li M."/>
        </authorList>
    </citation>
    <scope>NUCLEOTIDE SEQUENCE [LARGE SCALE GENOMIC DNA]</scope>
    <source>
        <strain evidence="4">HyVt-386</strain>
    </source>
</reference>
<feature type="domain" description="FAD/NAD(P)-binding" evidence="3">
    <location>
        <begin position="21"/>
        <end position="95"/>
    </location>
</feature>
<evidence type="ECO:0000313" key="5">
    <source>
        <dbReference type="EMBL" id="OFV66519.1"/>
    </source>
</evidence>
<dbReference type="Proteomes" id="UP000185779">
    <property type="component" value="Unassembled WGS sequence"/>
</dbReference>
<keyword evidence="2" id="KW-0560">Oxidoreductase</keyword>
<dbReference type="GO" id="GO:0016491">
    <property type="term" value="F:oxidoreductase activity"/>
    <property type="evidence" value="ECO:0007669"/>
    <property type="project" value="UniProtKB-KW"/>
</dbReference>